<feature type="region of interest" description="Disordered" evidence="2">
    <location>
        <begin position="1704"/>
        <end position="1737"/>
    </location>
</feature>
<name>A0A1B6QQI9_SORBI</name>
<dbReference type="InterPro" id="IPR045206">
    <property type="entry name" value="Maestro_heat-like_prot"/>
</dbReference>
<evidence type="ECO:0000256" key="2">
    <source>
        <dbReference type="SAM" id="MobiDB-lite"/>
    </source>
</evidence>
<feature type="domain" description="Maestro/Maestro-like HEAT-repeats" evidence="5">
    <location>
        <begin position="1418"/>
        <end position="1686"/>
    </location>
</feature>
<reference evidence="6 7" key="1">
    <citation type="journal article" date="2009" name="Nature">
        <title>The Sorghum bicolor genome and the diversification of grasses.</title>
        <authorList>
            <person name="Paterson A.H."/>
            <person name="Bowers J.E."/>
            <person name="Bruggmann R."/>
            <person name="Dubchak I."/>
            <person name="Grimwood J."/>
            <person name="Gundlach H."/>
            <person name="Haberer G."/>
            <person name="Hellsten U."/>
            <person name="Mitros T."/>
            <person name="Poliakov A."/>
            <person name="Schmutz J."/>
            <person name="Spannagl M."/>
            <person name="Tang H."/>
            <person name="Wang X."/>
            <person name="Wicker T."/>
            <person name="Bharti A.K."/>
            <person name="Chapman J."/>
            <person name="Feltus F.A."/>
            <person name="Gowik U."/>
            <person name="Grigoriev I.V."/>
            <person name="Lyons E."/>
            <person name="Maher C.A."/>
            <person name="Martis M."/>
            <person name="Narechania A."/>
            <person name="Otillar R.P."/>
            <person name="Penning B.W."/>
            <person name="Salamov A.A."/>
            <person name="Wang Y."/>
            <person name="Zhang L."/>
            <person name="Carpita N.C."/>
            <person name="Freeling M."/>
            <person name="Gingle A.R."/>
            <person name="Hash C.T."/>
            <person name="Keller B."/>
            <person name="Klein P."/>
            <person name="Kresovich S."/>
            <person name="McCann M.C."/>
            <person name="Ming R."/>
            <person name="Peterson D.G."/>
            <person name="Mehboob-ur-Rahman"/>
            <person name="Ware D."/>
            <person name="Westhoff P."/>
            <person name="Mayer K.F."/>
            <person name="Messing J."/>
            <person name="Rokhsar D.S."/>
        </authorList>
    </citation>
    <scope>NUCLEOTIDE SEQUENCE [LARGE SCALE GENOMIC DNA]</scope>
    <source>
        <strain evidence="7">cv. BTx623</strain>
    </source>
</reference>
<dbReference type="InterPro" id="IPR056282">
    <property type="entry name" value="MROH2B-like_N_HEAT"/>
</dbReference>
<dbReference type="eggNOG" id="KOG2032">
    <property type="taxonomic scope" value="Eukaryota"/>
</dbReference>
<sequence>MASSSAAASAAALEAVQVLVASLADDSPVARDAALDALCDIAPLNPMLVLDCCATVSRGGRRRFGNMAGVFLVMASAVRALDHSDADREFLGKIAKIATAEIVTSKEFNVDWQRAAACLLVAIGSHDPDLMMEEIFLHFSGPTSALPAMLQILADFASAEALQFTPRLKDVLLRVLPILGSVRDGQRPVFANAFKCWCQAAWQYLGDAPSELPFDNDVMSFMNSVFELLIKVWTGSRDLKVRSSSVEALGEMVGLVTRSQLKSALPRIIPTMLDLCKKDQEVAFVASHSLHNLLNASLLSQSGPPLLDFEELTVTLVTLLPLVSANNNKDEHYVSKGLKTYNELQHCFLVIGLAYPEDLCMFLLSKCKSKDEASIVGALSTIKHLLPRLLESWHTKQAPLVEIMKSLLEQQSLGIRMALAELIVVMASHCYLSGHPAELAVEFLVRHSAITDEDLNDLGTLRNEYFQDKRFEMKVSLAGLSELRSVCEKGLLLLAITVPEMELVLWPFILKLIIPRKYTGAVATVCKCITELCRHKLSHTNPLYTEFNASNETPNPEDLFARLVVLLHNPLARGQLATQILTVLCYLGPLFPRNLSLFWQDEVPKMKAYVSDPEDLKQDSTYQEKWDDMIISFLAESLDVVNDTEWVISLGDAFARQYDLYSISDGHAALLHRCLGMLLQKVDDRIYVSEKIDWMCRHSSMSIPINRLGLAQGIGLVAASHLDTVLEKLKNILDNAGQNALQRFLSFFSFGPKVEDVDDTYAALALMYGYAARYAPSTVIEARINALVGTNMLGRFLHVQHPTAKQAVITAIDLLGRAVISAAEMGISFPLKRRDQLLEYVLTLMGRDQSNDLNDFNTELLHTQSLALSACTTLVSLEPRLPMETRNRVMKATLGFFALPTEPSSIVESLITNLIILLGAILLTSGEDGRSRAEQLLHILRQLDPYVSSSLEHQRRRGCVAVQEVLIKFRNLCSGGFGALGSYPAFIMNKQIDQGGTRSLSSLPSAFVLPSRDSLSLGERTMAYLPRCADTDTEVMKVAIQIIALFFNISLSLPKQKAYSNDIDLESSYSALSSLEELVSIVRREASVDQTELFQRVVSSLCILLSKDELVILLHSCTLATCDKVKQSADASIQAIIMFIIRRGKELREADVSRTTQSLLSSAVSLTDKHSRQEVLNAISSLAENTNHIVVFDEVLSVAGRDICTKDIPRIRGGWAIQDVFYSFSQHKELALLFLEYTLSILHKEPVIINSSEKGESTSESSADDCILQATMFALNAFMRGGGKIGKQAVEQSYPSVLSGLILKLGSLHGLAELGRNELLRSLLIAFQSFCECVGDVEMGKILARDGEQTEKEKWIDVVQEIACSSSVKRPKDVLPTCVILCKALNRNQRAEREAAAAALSEFIHHIEKEPTLLEQMVEELCQHVSDDSPTVRSLCLRGLVQIPERHMLKYIQQVLGVILALLEDPNESVQLTAVQCLLTVLNLSEQDAVGPILINLLVRLRNLQVSMNTKMRSNAFAAYGALSAYGVGLQRTAFIEQIHATLPRLILHLHDDDLSVRLACRNTFQLLAPLMEVEGLSLLLSKQYFASDRRSDYEDFIRDLTRQLCQLSHGRVDSYLESAIQAFDAPWPVIRANAVCLVSCMLSFLDDQRFIAPYFSQVFATLVGRMSQSPDAIVRAAASSALGILIKRSNMLKSLVSRYDRADLSRNSQSGDSNSKTPSEFQEQTEGSPNDAQVEQ</sequence>
<evidence type="ECO:0000313" key="6">
    <source>
        <dbReference type="EMBL" id="KXG40179.1"/>
    </source>
</evidence>
<dbReference type="InterPro" id="IPR016024">
    <property type="entry name" value="ARM-type_fold"/>
</dbReference>
<evidence type="ECO:0000259" key="5">
    <source>
        <dbReference type="Pfam" id="PF23227"/>
    </source>
</evidence>
<dbReference type="OrthoDB" id="1884734at2759"/>
<dbReference type="EMBL" id="CM000760">
    <property type="protein sequence ID" value="KXG40179.1"/>
    <property type="molecule type" value="Genomic_DNA"/>
</dbReference>
<accession>A0A1B6QQI9</accession>
<dbReference type="InParanoid" id="A0A1B6QQI9"/>
<dbReference type="InterPro" id="IPR055406">
    <property type="entry name" value="HEAT_Maestro"/>
</dbReference>
<feature type="domain" description="MROH2B-like HEAT-repeats" evidence="3">
    <location>
        <begin position="258"/>
        <end position="899"/>
    </location>
</feature>
<gene>
    <name evidence="6" type="ORF">SORBI_3001G504200</name>
</gene>
<dbReference type="SUPFAM" id="SSF48371">
    <property type="entry name" value="ARM repeat"/>
    <property type="match status" value="3"/>
</dbReference>
<evidence type="ECO:0000256" key="1">
    <source>
        <dbReference type="ARBA" id="ARBA00022737"/>
    </source>
</evidence>
<keyword evidence="7" id="KW-1185">Reference proteome</keyword>
<dbReference type="GO" id="GO:0005737">
    <property type="term" value="C:cytoplasm"/>
    <property type="evidence" value="ECO:0000318"/>
    <property type="project" value="GO_Central"/>
</dbReference>
<dbReference type="Pfam" id="PF23221">
    <property type="entry name" value="HEAT_MROH2B_1st"/>
    <property type="match status" value="1"/>
</dbReference>
<dbReference type="Proteomes" id="UP000000768">
    <property type="component" value="Chromosome 1"/>
</dbReference>
<proteinExistence type="predicted"/>
<dbReference type="STRING" id="4558.A0A1B6QQI9"/>
<evidence type="ECO:0000259" key="4">
    <source>
        <dbReference type="Pfam" id="PF23221"/>
    </source>
</evidence>
<dbReference type="InterPro" id="IPR055408">
    <property type="entry name" value="HEAT_MROH2B-like"/>
</dbReference>
<evidence type="ECO:0000259" key="3">
    <source>
        <dbReference type="Pfam" id="PF23210"/>
    </source>
</evidence>
<dbReference type="Pfam" id="PF23227">
    <property type="entry name" value="HEAT_MROH2B_C"/>
    <property type="match status" value="1"/>
</dbReference>
<feature type="compositionally biased region" description="Polar residues" evidence="2">
    <location>
        <begin position="1706"/>
        <end position="1737"/>
    </location>
</feature>
<dbReference type="Gene3D" id="1.25.10.10">
    <property type="entry name" value="Leucine-rich Repeat Variant"/>
    <property type="match status" value="2"/>
</dbReference>
<feature type="domain" description="MROH2B-like N-terminal HEAT-repeats" evidence="4">
    <location>
        <begin position="40"/>
        <end position="253"/>
    </location>
</feature>
<evidence type="ECO:0000313" key="7">
    <source>
        <dbReference type="Proteomes" id="UP000000768"/>
    </source>
</evidence>
<dbReference type="Gramene" id="KXG40179">
    <property type="protein sequence ID" value="KXG40179"/>
    <property type="gene ID" value="SORBI_3001G504200"/>
</dbReference>
<dbReference type="InterPro" id="IPR011989">
    <property type="entry name" value="ARM-like"/>
</dbReference>
<dbReference type="OMA" id="EVYIKAM"/>
<dbReference type="PANTHER" id="PTHR23120">
    <property type="entry name" value="MAESTRO-RELATED HEAT DOMAIN-CONTAINING"/>
    <property type="match status" value="1"/>
</dbReference>
<organism evidence="6 7">
    <name type="scientific">Sorghum bicolor</name>
    <name type="common">Sorghum</name>
    <name type="synonym">Sorghum vulgare</name>
    <dbReference type="NCBI Taxonomy" id="4558"/>
    <lineage>
        <taxon>Eukaryota</taxon>
        <taxon>Viridiplantae</taxon>
        <taxon>Streptophyta</taxon>
        <taxon>Embryophyta</taxon>
        <taxon>Tracheophyta</taxon>
        <taxon>Spermatophyta</taxon>
        <taxon>Magnoliopsida</taxon>
        <taxon>Liliopsida</taxon>
        <taxon>Poales</taxon>
        <taxon>Poaceae</taxon>
        <taxon>PACMAD clade</taxon>
        <taxon>Panicoideae</taxon>
        <taxon>Andropogonodae</taxon>
        <taxon>Andropogoneae</taxon>
        <taxon>Sorghinae</taxon>
        <taxon>Sorghum</taxon>
    </lineage>
</organism>
<dbReference type="Pfam" id="PF23210">
    <property type="entry name" value="HEAT_Maestro_2"/>
    <property type="match status" value="1"/>
</dbReference>
<keyword evidence="1" id="KW-0677">Repeat</keyword>
<reference evidence="7" key="2">
    <citation type="journal article" date="2018" name="Plant J.">
        <title>The Sorghum bicolor reference genome: improved assembly, gene annotations, a transcriptome atlas, and signatures of genome organization.</title>
        <authorList>
            <person name="McCormick R.F."/>
            <person name="Truong S.K."/>
            <person name="Sreedasyam A."/>
            <person name="Jenkins J."/>
            <person name="Shu S."/>
            <person name="Sims D."/>
            <person name="Kennedy M."/>
            <person name="Amirebrahimi M."/>
            <person name="Weers B.D."/>
            <person name="McKinley B."/>
            <person name="Mattison A."/>
            <person name="Morishige D.T."/>
            <person name="Grimwood J."/>
            <person name="Schmutz J."/>
            <person name="Mullet J.E."/>
        </authorList>
    </citation>
    <scope>NUCLEOTIDE SEQUENCE [LARGE SCALE GENOMIC DNA]</scope>
    <source>
        <strain evidence="7">cv. BTx623</strain>
    </source>
</reference>
<dbReference type="PANTHER" id="PTHR23120:SF0">
    <property type="entry name" value="MAESTRO HEAT-LIKE REPEAT FAMILY MEMBER 1"/>
    <property type="match status" value="1"/>
</dbReference>
<protein>
    <submittedName>
        <fullName evidence="6">Uncharacterized protein</fullName>
    </submittedName>
</protein>